<evidence type="ECO:0000313" key="2">
    <source>
        <dbReference type="EMBL" id="GMN64528.1"/>
    </source>
</evidence>
<dbReference type="EMBL" id="BTGU01000184">
    <property type="protein sequence ID" value="GMN64528.1"/>
    <property type="molecule type" value="Genomic_DNA"/>
</dbReference>
<keyword evidence="3" id="KW-1185">Reference proteome</keyword>
<evidence type="ECO:0000256" key="1">
    <source>
        <dbReference type="SAM" id="MobiDB-lite"/>
    </source>
</evidence>
<comment type="caution">
    <text evidence="2">The sequence shown here is derived from an EMBL/GenBank/DDBJ whole genome shotgun (WGS) entry which is preliminary data.</text>
</comment>
<dbReference type="Proteomes" id="UP001187192">
    <property type="component" value="Unassembled WGS sequence"/>
</dbReference>
<protein>
    <submittedName>
        <fullName evidence="2">Uncharacterized protein</fullName>
    </submittedName>
</protein>
<sequence>MNPPTIHPLKSSPDEGGVSSTGGQESLIGADLMTEAEKIEATVINMDGEALAWFQWEVGRRPMWTWGKVKANLVDCFGLTQEGSVCEKFLVIGQEGTI</sequence>
<name>A0AA88DZK3_FICCA</name>
<reference evidence="2" key="1">
    <citation type="submission" date="2023-07" db="EMBL/GenBank/DDBJ databases">
        <title>draft genome sequence of fig (Ficus carica).</title>
        <authorList>
            <person name="Takahashi T."/>
            <person name="Nishimura K."/>
        </authorList>
    </citation>
    <scope>NUCLEOTIDE SEQUENCE</scope>
</reference>
<evidence type="ECO:0000313" key="3">
    <source>
        <dbReference type="Proteomes" id="UP001187192"/>
    </source>
</evidence>
<proteinExistence type="predicted"/>
<gene>
    <name evidence="2" type="ORF">TIFTF001_033602</name>
</gene>
<feature type="region of interest" description="Disordered" evidence="1">
    <location>
        <begin position="1"/>
        <end position="27"/>
    </location>
</feature>
<organism evidence="2 3">
    <name type="scientific">Ficus carica</name>
    <name type="common">Common fig</name>
    <dbReference type="NCBI Taxonomy" id="3494"/>
    <lineage>
        <taxon>Eukaryota</taxon>
        <taxon>Viridiplantae</taxon>
        <taxon>Streptophyta</taxon>
        <taxon>Embryophyta</taxon>
        <taxon>Tracheophyta</taxon>
        <taxon>Spermatophyta</taxon>
        <taxon>Magnoliopsida</taxon>
        <taxon>eudicotyledons</taxon>
        <taxon>Gunneridae</taxon>
        <taxon>Pentapetalae</taxon>
        <taxon>rosids</taxon>
        <taxon>fabids</taxon>
        <taxon>Rosales</taxon>
        <taxon>Moraceae</taxon>
        <taxon>Ficeae</taxon>
        <taxon>Ficus</taxon>
    </lineage>
</organism>
<accession>A0AA88DZK3</accession>
<dbReference type="AlphaFoldDB" id="A0AA88DZK3"/>